<dbReference type="AlphaFoldDB" id="A0AA38Z4R9"/>
<evidence type="ECO:0000256" key="1">
    <source>
        <dbReference type="ARBA" id="ARBA00004123"/>
    </source>
</evidence>
<proteinExistence type="predicted"/>
<dbReference type="Proteomes" id="UP001168098">
    <property type="component" value="Unassembled WGS sequence"/>
</dbReference>
<reference evidence="6 7" key="1">
    <citation type="journal article" date="2023" name="BMC Biotechnol.">
        <title>Vitis rotundifolia cv Carlos genome sequencing.</title>
        <authorList>
            <person name="Huff M."/>
            <person name="Hulse-Kemp A."/>
            <person name="Scheffler B."/>
            <person name="Youngblood R."/>
            <person name="Simpson S."/>
            <person name="Babiker E."/>
            <person name="Staton M."/>
        </authorList>
    </citation>
    <scope>NUCLEOTIDE SEQUENCE [LARGE SCALE GENOMIC DNA]</scope>
    <source>
        <tissue evidence="6">Leaf</tissue>
    </source>
</reference>
<protein>
    <recommendedName>
        <fullName evidence="4">DNA-directed RNA polymerase subunit</fullName>
    </recommendedName>
</protein>
<evidence type="ECO:0000259" key="5">
    <source>
        <dbReference type="Pfam" id="PF03876"/>
    </source>
</evidence>
<dbReference type="PANTHER" id="PTHR12709">
    <property type="entry name" value="DNA-DIRECTED RNA POLYMERASE II, III"/>
    <property type="match status" value="1"/>
</dbReference>
<comment type="subcellular location">
    <subcellularLocation>
        <location evidence="1 4">Nucleus</location>
    </subcellularLocation>
</comment>
<dbReference type="Pfam" id="PF03876">
    <property type="entry name" value="SHS2_Rpb7-N"/>
    <property type="match status" value="1"/>
</dbReference>
<evidence type="ECO:0000256" key="3">
    <source>
        <dbReference type="ARBA" id="ARBA00023163"/>
    </source>
</evidence>
<comment type="function">
    <text evidence="4">DNA-dependent RNA polymerase which catalyzes the transcription of DNA into RNA using the four ribonucleoside triphosphates as substrates.</text>
</comment>
<feature type="domain" description="RNA polymerase Rpb7-like N-terminal" evidence="5">
    <location>
        <begin position="11"/>
        <end position="73"/>
    </location>
</feature>
<dbReference type="GO" id="GO:0005666">
    <property type="term" value="C:RNA polymerase III complex"/>
    <property type="evidence" value="ECO:0007669"/>
    <property type="project" value="TreeGrafter"/>
</dbReference>
<dbReference type="InterPro" id="IPR036898">
    <property type="entry name" value="RNA_pol_Rpb7-like_N_sf"/>
</dbReference>
<dbReference type="GO" id="GO:0006384">
    <property type="term" value="P:transcription initiation at RNA polymerase III promoter"/>
    <property type="evidence" value="ECO:0007669"/>
    <property type="project" value="TreeGrafter"/>
</dbReference>
<name>A0AA38Z4R9_VITRO</name>
<evidence type="ECO:0000256" key="2">
    <source>
        <dbReference type="ARBA" id="ARBA00022478"/>
    </source>
</evidence>
<evidence type="ECO:0000256" key="4">
    <source>
        <dbReference type="RuleBase" id="RU369086"/>
    </source>
</evidence>
<keyword evidence="7" id="KW-1185">Reference proteome</keyword>
<gene>
    <name evidence="6" type="ORF">PVL29_018207</name>
</gene>
<accession>A0AA38Z4R9</accession>
<evidence type="ECO:0000313" key="7">
    <source>
        <dbReference type="Proteomes" id="UP001168098"/>
    </source>
</evidence>
<organism evidence="6 7">
    <name type="scientific">Vitis rotundifolia</name>
    <name type="common">Muscadine grape</name>
    <dbReference type="NCBI Taxonomy" id="103349"/>
    <lineage>
        <taxon>Eukaryota</taxon>
        <taxon>Viridiplantae</taxon>
        <taxon>Streptophyta</taxon>
        <taxon>Embryophyta</taxon>
        <taxon>Tracheophyta</taxon>
        <taxon>Spermatophyta</taxon>
        <taxon>Magnoliopsida</taxon>
        <taxon>eudicotyledons</taxon>
        <taxon>Gunneridae</taxon>
        <taxon>Pentapetalae</taxon>
        <taxon>rosids</taxon>
        <taxon>Vitales</taxon>
        <taxon>Vitaceae</taxon>
        <taxon>Viteae</taxon>
        <taxon>Vitis</taxon>
    </lineage>
</organism>
<dbReference type="PANTHER" id="PTHR12709:SF1">
    <property type="entry name" value="DNA-DIRECTED RNA POLYMERASE III SUBUNIT RPC8"/>
    <property type="match status" value="1"/>
</dbReference>
<dbReference type="SUPFAM" id="SSF88798">
    <property type="entry name" value="N-terminal, heterodimerisation domain of RBP7 (RpoE)"/>
    <property type="match status" value="1"/>
</dbReference>
<dbReference type="InterPro" id="IPR045113">
    <property type="entry name" value="Rpb7-like"/>
</dbReference>
<dbReference type="InterPro" id="IPR005576">
    <property type="entry name" value="Rpb7-like_N"/>
</dbReference>
<keyword evidence="2 4" id="KW-0240">DNA-directed RNA polymerase</keyword>
<keyword evidence="3 4" id="KW-0804">Transcription</keyword>
<evidence type="ECO:0000313" key="6">
    <source>
        <dbReference type="EMBL" id="KAJ9682217.1"/>
    </source>
</evidence>
<dbReference type="EMBL" id="JARBHA010000014">
    <property type="protein sequence ID" value="KAJ9682217.1"/>
    <property type="molecule type" value="Genomic_DNA"/>
</dbReference>
<keyword evidence="4" id="KW-0539">Nucleus</keyword>
<comment type="caution">
    <text evidence="6">The sequence shown here is derived from an EMBL/GenBank/DDBJ whole genome shotgun (WGS) entry which is preliminary data.</text>
</comment>
<sequence>MFFLSSIEHTFQLPPHLLDLPLSEAIKGELESLFLDKIGRLKCVVMKVIANLGLCIFVNDIRSLASGFVFPGDSASTYTVEFRLVMFRLFVREIITAKLKESDANGLRMWFLLSCPMLSLDLFLHIVLSVHMMEK</sequence>
<dbReference type="Gene3D" id="3.30.1490.120">
    <property type="entry name" value="RNA polymerase Rpb7-like, N-terminal domain"/>
    <property type="match status" value="1"/>
</dbReference>